<dbReference type="InterPro" id="IPR037665">
    <property type="entry name" value="Nucleoporin_S59-like"/>
</dbReference>
<feature type="compositionally biased region" description="Basic and acidic residues" evidence="12">
    <location>
        <begin position="456"/>
        <end position="469"/>
    </location>
</feature>
<dbReference type="GO" id="GO:0008139">
    <property type="term" value="F:nuclear localization sequence binding"/>
    <property type="evidence" value="ECO:0007669"/>
    <property type="project" value="TreeGrafter"/>
</dbReference>
<dbReference type="STRING" id="278856.A0A212F926"/>
<sequence length="1574" mass="170042">MSPARLAPSLFGSSSIGSAPAFGQTNTFSFGGGAQPGAQTTGLFGANKPAFGATTNTGTSLFSTTTTQAPAFGTATSTFGFGANTQNQPGGLFNSKPATTGFGSTPSSGFGGFGTGMFAKTNTTTASFGTTTPAFGSTGFGTNTSGSSLFGNNTFGKPATTTPSFGFNTQPTLGLGGGLGSSFQSKPANSGFGTLGGTGSLFQQPAQNTFRTDSGVGGGLFNNTLGSLGATQVNNASVAGGNGWAPLAGHVTSASDRIPYIPTLALITVHIAVCMCRAPLGGSSNVHEQILTLVARPYDTPLFKDLAPDTATSTEEVLKPTNPSAVRAVLDSYKVSPNNRTRVTVRPGPHKHDKKSLFDGLEEGDASVEDKLTTRPSRKRLVLRNRPPADRSLEESQQNGGEERPAAEHEKADGEHTQSDAAANRHGSWLASPKNSNSWKENEKPADSEPAARLYPDLEKELPPQVPDRRASWLSSLPLRPLPGSLDAESSVRELVRGGRDKVSEEENIPPREVAPHPAGVKLTRPGYYTIPSLEEMTEYLRPDGSCRVPHLTIGRKNYGNVFYDCEIDVAGLDLDHLVHFLNKEVIIYPEDEGKPPVGSGLNRRAVVTLERVWPRDKTERRPVTEPDRLLKMDYEGKLRRVCDKHDTKFIEYRPQTGSWVFRVEHFSKYGLTDSDEEDDITPNILKRQLVDQNLQQSAAPPKPPPPSAGQQPGLGGLGGPVAPATSGPGLSGSGAGPAGPGLTLGLSTTSVGRDEYMEQTSLNLLNGTNKGFTMDFTEDGDQNSLYQDGGVCVKSPTSELARLEHRGSHRLQLMKASLYADGAADMMEEVSSFSGDQLVPHAAMTSPHPTSDTIREVVQTVDSTQVQPEVSEVMARPITVHPHTVVLKYHKKIPPFRETIAGRMSASSLVDLSVSRARLSRWCGRPGVMVVHSTTAAADHLPPASDLGDLGLYVSGRAEHDWSDQVLLRVAFGAPEGTAAMVGDERAYSTEPAECLSRQLNSLLECSDTDTTRPICPRLVVRQEPLQRRRLLAKLLEHAKVAEDYKPKFGVSGQYCVQVWKLCEALWGLDLENDGVPGNTEQYVVSQHQRLVEWLKEVVQRSTDEELEQPGDLEDIDEYDAHSSKVWWLVVGGRILEACKLARDKGDLNMAAIITQASGDPAFKSLLERQLRVWRECGAEGLVAESRRATISLLAGLRPRGYFEKCDWLRVLLAVACYICPQVPTLEQILHTYESYLTDDEMSVQHPRPAYQDRYDARLDNNPSPWRDLRYELLKARATQSRPRTDTHTYTPDTMDCSLSFLVGSWLGVSSSSSVTGTAEQLEAAGSWHLAVQVLAYLPDDTLRGHLIRQVLNRNAPSKFEGPVDEERLALMKRLRIPHTWLLAAQAWRAKYEHKPLLQAEHLVAAQEWTEAHRVLVEELLTGAVLSDKLSSISGVVCELSAASRQHLVRGWSPAADALTHYLRLCEEIREVVNAGGAAAGDGLKALRPSLTAACRALAQFEPRSPKQAAAHSEMGARLVQLSLAGGRPAPHMAALLAALRLPPDCAAAAATKIATDLAERASEVCLESAVRN</sequence>
<feature type="compositionally biased region" description="Gly residues" evidence="12">
    <location>
        <begin position="730"/>
        <end position="740"/>
    </location>
</feature>
<evidence type="ECO:0000256" key="5">
    <source>
        <dbReference type="ARBA" id="ARBA00022448"/>
    </source>
</evidence>
<dbReference type="InterPro" id="IPR021967">
    <property type="entry name" value="Nup98_C"/>
</dbReference>
<comment type="similarity">
    <text evidence="3">Belongs to the nucleoporin GLFG family.</text>
</comment>
<comment type="subcellular location">
    <subcellularLocation>
        <location evidence="2">Nucleus membrane</location>
        <topology evidence="2">Peripheral membrane protein</topology>
        <orientation evidence="2">Nucleoplasmic side</orientation>
    </subcellularLocation>
    <subcellularLocation>
        <location evidence="1">Nucleus</location>
        <location evidence="1">Nuclear pore complex</location>
    </subcellularLocation>
</comment>
<dbReference type="Proteomes" id="UP000007151">
    <property type="component" value="Unassembled WGS sequence"/>
</dbReference>
<evidence type="ECO:0000256" key="12">
    <source>
        <dbReference type="SAM" id="MobiDB-lite"/>
    </source>
</evidence>
<dbReference type="GO" id="GO:0006606">
    <property type="term" value="P:protein import into nucleus"/>
    <property type="evidence" value="ECO:0007669"/>
    <property type="project" value="TreeGrafter"/>
</dbReference>
<proteinExistence type="inferred from homology"/>
<dbReference type="EMBL" id="AGBW02009652">
    <property type="protein sequence ID" value="OWR50231.1"/>
    <property type="molecule type" value="Genomic_DNA"/>
</dbReference>
<keyword evidence="5" id="KW-0813">Transport</keyword>
<evidence type="ECO:0000256" key="2">
    <source>
        <dbReference type="ARBA" id="ARBA00004620"/>
    </source>
</evidence>
<feature type="region of interest" description="Disordered" evidence="12">
    <location>
        <begin position="498"/>
        <end position="521"/>
    </location>
</feature>
<evidence type="ECO:0000256" key="8">
    <source>
        <dbReference type="ARBA" id="ARBA00022927"/>
    </source>
</evidence>
<keyword evidence="6" id="KW-0068">Autocatalytic cleavage</keyword>
<dbReference type="PROSITE" id="PS51434">
    <property type="entry name" value="NUP_C"/>
    <property type="match status" value="1"/>
</dbReference>
<dbReference type="Pfam" id="PF12110">
    <property type="entry name" value="Nup96"/>
    <property type="match status" value="1"/>
</dbReference>
<evidence type="ECO:0000256" key="3">
    <source>
        <dbReference type="ARBA" id="ARBA00008926"/>
    </source>
</evidence>
<dbReference type="PANTHER" id="PTHR23198:SF6">
    <property type="entry name" value="NUCLEAR PORE COMPLEX PROTEIN NUP98-NUP96"/>
    <property type="match status" value="1"/>
</dbReference>
<evidence type="ECO:0000256" key="4">
    <source>
        <dbReference type="ARBA" id="ARBA00013472"/>
    </source>
</evidence>
<dbReference type="InParanoid" id="A0A212F926"/>
<evidence type="ECO:0000313" key="14">
    <source>
        <dbReference type="EMBL" id="OWR50231.1"/>
    </source>
</evidence>
<dbReference type="GO" id="GO:0031965">
    <property type="term" value="C:nuclear membrane"/>
    <property type="evidence" value="ECO:0007669"/>
    <property type="project" value="UniProtKB-SubCell"/>
</dbReference>
<accession>A0A212F926</accession>
<feature type="region of interest" description="Disordered" evidence="12">
    <location>
        <begin position="694"/>
        <end position="748"/>
    </location>
</feature>
<dbReference type="FunFam" id="3.30.1610.10:FF:000001">
    <property type="entry name" value="Nuclear pore complex protein Nup98-Nup96"/>
    <property type="match status" value="1"/>
</dbReference>
<organism evidence="14 15">
    <name type="scientific">Danaus plexippus plexippus</name>
    <dbReference type="NCBI Taxonomy" id="278856"/>
    <lineage>
        <taxon>Eukaryota</taxon>
        <taxon>Metazoa</taxon>
        <taxon>Ecdysozoa</taxon>
        <taxon>Arthropoda</taxon>
        <taxon>Hexapoda</taxon>
        <taxon>Insecta</taxon>
        <taxon>Pterygota</taxon>
        <taxon>Neoptera</taxon>
        <taxon>Endopterygota</taxon>
        <taxon>Lepidoptera</taxon>
        <taxon>Glossata</taxon>
        <taxon>Ditrysia</taxon>
        <taxon>Papilionoidea</taxon>
        <taxon>Nymphalidae</taxon>
        <taxon>Danainae</taxon>
        <taxon>Danaini</taxon>
        <taxon>Danaina</taxon>
        <taxon>Danaus</taxon>
        <taxon>Danaus</taxon>
    </lineage>
</organism>
<dbReference type="GO" id="GO:0000973">
    <property type="term" value="P:post-transcriptional tethering of RNA polymerase II gene DNA at nuclear periphery"/>
    <property type="evidence" value="ECO:0007669"/>
    <property type="project" value="TreeGrafter"/>
</dbReference>
<evidence type="ECO:0000313" key="15">
    <source>
        <dbReference type="Proteomes" id="UP000007151"/>
    </source>
</evidence>
<dbReference type="eggNOG" id="KOG0845">
    <property type="taxonomic scope" value="Eukaryota"/>
</dbReference>
<dbReference type="Gene3D" id="3.30.1610.10">
    <property type="entry name" value="Peptidase S59, nucleoporin"/>
    <property type="match status" value="1"/>
</dbReference>
<evidence type="ECO:0000256" key="6">
    <source>
        <dbReference type="ARBA" id="ARBA00022813"/>
    </source>
</evidence>
<keyword evidence="11" id="KW-0539">Nucleus</keyword>
<dbReference type="Pfam" id="PF04096">
    <property type="entry name" value="Nucleoporin2"/>
    <property type="match status" value="1"/>
</dbReference>
<evidence type="ECO:0000256" key="9">
    <source>
        <dbReference type="ARBA" id="ARBA00023010"/>
    </source>
</evidence>
<dbReference type="InterPro" id="IPR036903">
    <property type="entry name" value="Nup98_auto-Pept-S59_dom_sf"/>
</dbReference>
<reference evidence="14 15" key="1">
    <citation type="journal article" date="2011" name="Cell">
        <title>The monarch butterfly genome yields insights into long-distance migration.</title>
        <authorList>
            <person name="Zhan S."/>
            <person name="Merlin C."/>
            <person name="Boore J.L."/>
            <person name="Reppert S.M."/>
        </authorList>
    </citation>
    <scope>NUCLEOTIDE SEQUENCE [LARGE SCALE GENOMIC DNA]</scope>
    <source>
        <strain evidence="14">F-2</strain>
    </source>
</reference>
<dbReference type="GO" id="GO:0034398">
    <property type="term" value="P:telomere tethering at nuclear periphery"/>
    <property type="evidence" value="ECO:0007669"/>
    <property type="project" value="TreeGrafter"/>
</dbReference>
<gene>
    <name evidence="14" type="ORF">KGM_200783</name>
</gene>
<dbReference type="GO" id="GO:0003723">
    <property type="term" value="F:RNA binding"/>
    <property type="evidence" value="ECO:0007669"/>
    <property type="project" value="TreeGrafter"/>
</dbReference>
<keyword evidence="10" id="KW-0906">Nuclear pore complex</keyword>
<feature type="compositionally biased region" description="Basic and acidic residues" evidence="12">
    <location>
        <begin position="401"/>
        <end position="418"/>
    </location>
</feature>
<dbReference type="FunCoup" id="A0A212F926">
    <property type="interactions" value="2174"/>
</dbReference>
<keyword evidence="9" id="KW-0811">Translocation</keyword>
<evidence type="ECO:0000256" key="1">
    <source>
        <dbReference type="ARBA" id="ARBA00004567"/>
    </source>
</evidence>
<keyword evidence="15" id="KW-1185">Reference proteome</keyword>
<dbReference type="Gene3D" id="1.25.40.690">
    <property type="match status" value="1"/>
</dbReference>
<keyword evidence="7" id="KW-0509">mRNA transport</keyword>
<feature type="domain" description="Peptidase S59" evidence="13">
    <location>
        <begin position="525"/>
        <end position="667"/>
    </location>
</feature>
<dbReference type="GO" id="GO:0006405">
    <property type="term" value="P:RNA export from nucleus"/>
    <property type="evidence" value="ECO:0007669"/>
    <property type="project" value="TreeGrafter"/>
</dbReference>
<dbReference type="SUPFAM" id="SSF82215">
    <property type="entry name" value="C-terminal autoproteolytic domain of nucleoporin nup98"/>
    <property type="match status" value="1"/>
</dbReference>
<comment type="caution">
    <text evidence="14">The sequence shown here is derived from an EMBL/GenBank/DDBJ whole genome shotgun (WGS) entry which is preliminary data.</text>
</comment>
<evidence type="ECO:0000256" key="10">
    <source>
        <dbReference type="ARBA" id="ARBA00023132"/>
    </source>
</evidence>
<dbReference type="InterPro" id="IPR007230">
    <property type="entry name" value="Nup98_auto-Pept-S59_dom"/>
</dbReference>
<evidence type="ECO:0000256" key="11">
    <source>
        <dbReference type="ARBA" id="ARBA00023242"/>
    </source>
</evidence>
<dbReference type="GO" id="GO:0017056">
    <property type="term" value="F:structural constituent of nuclear pore"/>
    <property type="evidence" value="ECO:0007669"/>
    <property type="project" value="InterPro"/>
</dbReference>
<dbReference type="PANTHER" id="PTHR23198">
    <property type="entry name" value="NUCLEOPORIN"/>
    <property type="match status" value="1"/>
</dbReference>
<feature type="region of interest" description="Disordered" evidence="12">
    <location>
        <begin position="337"/>
        <end position="469"/>
    </location>
</feature>
<protein>
    <recommendedName>
        <fullName evidence="4">Nuclear pore complex protein Nup98-Nup96</fullName>
    </recommendedName>
</protein>
<dbReference type="KEGG" id="dpl:KGM_200783"/>
<dbReference type="GO" id="GO:0044614">
    <property type="term" value="C:nuclear pore cytoplasmic filaments"/>
    <property type="evidence" value="ECO:0007669"/>
    <property type="project" value="TreeGrafter"/>
</dbReference>
<keyword evidence="8" id="KW-0653">Protein transport</keyword>
<dbReference type="GO" id="GO:0051028">
    <property type="term" value="P:mRNA transport"/>
    <property type="evidence" value="ECO:0007669"/>
    <property type="project" value="UniProtKB-KW"/>
</dbReference>
<evidence type="ECO:0000256" key="7">
    <source>
        <dbReference type="ARBA" id="ARBA00022816"/>
    </source>
</evidence>
<evidence type="ECO:0000259" key="13">
    <source>
        <dbReference type="PROSITE" id="PS51434"/>
    </source>
</evidence>
<name>A0A212F926_DANPL</name>